<dbReference type="EMBL" id="CP002584">
    <property type="protein sequence ID" value="ADZ77431.1"/>
    <property type="molecule type" value="Genomic_DNA"/>
</dbReference>
<dbReference type="Pfam" id="PF22483">
    <property type="entry name" value="Mu-transpos_C_2"/>
    <property type="match status" value="1"/>
</dbReference>
<dbReference type="AlphaFoldDB" id="F4C9S1"/>
<comment type="similarity">
    <text evidence="1">Belongs to the transposase IS21/IS408/IS1162 family.</text>
</comment>
<dbReference type="GO" id="GO:0015074">
    <property type="term" value="P:DNA integration"/>
    <property type="evidence" value="ECO:0007669"/>
    <property type="project" value="InterPro"/>
</dbReference>
<dbReference type="PROSITE" id="PS50994">
    <property type="entry name" value="INTEGRASE"/>
    <property type="match status" value="1"/>
</dbReference>
<reference evidence="6" key="1">
    <citation type="submission" date="2011-03" db="EMBL/GenBank/DDBJ databases">
        <title>Complete sequence of Sphingobacterium sp. 21.</title>
        <authorList>
            <consortium name="US DOE Joint Genome Institute"/>
            <person name="Lucas S."/>
            <person name="Copeland A."/>
            <person name="Lapidus A."/>
            <person name="Cheng J.-F."/>
            <person name="Goodwin L."/>
            <person name="Pitluck S."/>
            <person name="Davenport K."/>
            <person name="Detter J.C."/>
            <person name="Han C."/>
            <person name="Tapia R."/>
            <person name="Land M."/>
            <person name="Hauser L."/>
            <person name="Kyrpides N."/>
            <person name="Ivanova N."/>
            <person name="Ovchinnikova G."/>
            <person name="Pagani I."/>
            <person name="Siebers A.K."/>
            <person name="Allgaier M."/>
            <person name="Thelen M.P."/>
            <person name="Hugenholtz P."/>
            <person name="Woyke T."/>
        </authorList>
    </citation>
    <scope>NUCLEOTIDE SEQUENCE</scope>
    <source>
        <strain evidence="6">21</strain>
    </source>
</reference>
<dbReference type="GO" id="GO:0003677">
    <property type="term" value="F:DNA binding"/>
    <property type="evidence" value="ECO:0007669"/>
    <property type="project" value="InterPro"/>
</dbReference>
<dbReference type="KEGG" id="shg:Sph21_4951"/>
<dbReference type="HOGENOM" id="CLU_020626_11_0_10"/>
<dbReference type="EMBL" id="CP002584">
    <property type="protein sequence ID" value="ADZ81456.1"/>
    <property type="molecule type" value="Genomic_DNA"/>
</dbReference>
<evidence type="ECO:0000313" key="5">
    <source>
        <dbReference type="EMBL" id="ADZ80941.1"/>
    </source>
</evidence>
<name>F4C9S1_SPHS2</name>
<dbReference type="InterPro" id="IPR036397">
    <property type="entry name" value="RNaseH_sf"/>
</dbReference>
<dbReference type="eggNOG" id="COG4565">
    <property type="taxonomic scope" value="Bacteria"/>
</dbReference>
<protein>
    <submittedName>
        <fullName evidence="6">Integrase catalytic region</fullName>
    </submittedName>
</protein>
<evidence type="ECO:0000313" key="3">
    <source>
        <dbReference type="EMBL" id="ADZ77431.1"/>
    </source>
</evidence>
<dbReference type="InterPro" id="IPR054353">
    <property type="entry name" value="IstA-like_C"/>
</dbReference>
<dbReference type="InterPro" id="IPR012337">
    <property type="entry name" value="RNaseH-like_sf"/>
</dbReference>
<evidence type="ECO:0000259" key="2">
    <source>
        <dbReference type="PROSITE" id="PS50994"/>
    </source>
</evidence>
<dbReference type="eggNOG" id="COG4584">
    <property type="taxonomic scope" value="Bacteria"/>
</dbReference>
<proteinExistence type="inferred from homology"/>
<dbReference type="KEGG" id="shg:Sph21_4423"/>
<evidence type="ECO:0000256" key="1">
    <source>
        <dbReference type="ARBA" id="ARBA00009277"/>
    </source>
</evidence>
<sequence length="516" mass="59852">MANTTISMNKIRQILRLYNQGRSKLSIAVQTGVSRNTAKRYLAAFESSGFSFEEINSLGDRELEDLFGKSREHKPDSRLQALQRCLPLIDRELKRTGVTRRMLWENYLKEFPEGLQYTQFCFYYNQWKAMVNPVMHLDHKAGDKVYIDFAGKKLQIVDTDSGELRDMEVFVAILGASQLTYVEAVAGQGKEDLIGACENALHYFGGVPSAIVPDNLKAAVTRSNRYEPTLNETFADFAEHYQTSVLPARAHRPRDKALVEGAVKIIYTRIYAPLRKNTYHSLEELNTAIWECLEHHNDGPLKGRNYSRRLQFEEVERETLGPLPVARYEFKKLHYATVMKNGHICLGADRHYYSVPYRFIGRKAKMLYSRHRVEVFYHYERIALHVRDPAPYGYTTDSNHLATTHRFITEWTPERFLRWAEAIHGDVKLYIQRILERKQHPEQAYRSCVGILGFAKKVGNDRLTKACGRALSYGVYNYKTIQTILTNRMDDYQESLFAEELPMPEHGNIRGEEYYK</sequence>
<accession>F4C9S1</accession>
<evidence type="ECO:0000313" key="4">
    <source>
        <dbReference type="EMBL" id="ADZ80702.1"/>
    </source>
</evidence>
<gene>
    <name evidence="3" type="ordered locus">Sph21_0856</name>
    <name evidence="4" type="ordered locus">Sph21_4170</name>
    <name evidence="5" type="ordered locus">Sph21_4423</name>
    <name evidence="6" type="ordered locus">Sph21_4951</name>
</gene>
<dbReference type="KEGG" id="shg:Sph21_0856"/>
<dbReference type="PANTHER" id="PTHR35004:SF8">
    <property type="entry name" value="TRANSPOSASE RV3428C-RELATED"/>
    <property type="match status" value="1"/>
</dbReference>
<dbReference type="InterPro" id="IPR006120">
    <property type="entry name" value="Resolvase_HTH_dom"/>
</dbReference>
<dbReference type="EMBL" id="CP002584">
    <property type="protein sequence ID" value="ADZ80941.1"/>
    <property type="molecule type" value="Genomic_DNA"/>
</dbReference>
<dbReference type="STRING" id="743722.Sph21_0856"/>
<dbReference type="PATRIC" id="fig|743722.3.peg.4440"/>
<dbReference type="OrthoDB" id="3193769at2"/>
<evidence type="ECO:0000313" key="6">
    <source>
        <dbReference type="EMBL" id="ADZ81456.1"/>
    </source>
</evidence>
<dbReference type="KEGG" id="shg:Sph21_4170"/>
<dbReference type="PANTHER" id="PTHR35004">
    <property type="entry name" value="TRANSPOSASE RV3428C-RELATED"/>
    <property type="match status" value="1"/>
</dbReference>
<dbReference type="EMBL" id="CP002584">
    <property type="protein sequence ID" value="ADZ80702.1"/>
    <property type="molecule type" value="Genomic_DNA"/>
</dbReference>
<dbReference type="SUPFAM" id="SSF53098">
    <property type="entry name" value="Ribonuclease H-like"/>
    <property type="match status" value="1"/>
</dbReference>
<dbReference type="NCBIfam" id="NF033546">
    <property type="entry name" value="transpos_IS21"/>
    <property type="match status" value="1"/>
</dbReference>
<organism evidence="6">
    <name type="scientific">Sphingobacterium sp. (strain 21)</name>
    <dbReference type="NCBI Taxonomy" id="743722"/>
    <lineage>
        <taxon>Bacteria</taxon>
        <taxon>Pseudomonadati</taxon>
        <taxon>Bacteroidota</taxon>
        <taxon>Sphingobacteriia</taxon>
        <taxon>Sphingobacteriales</taxon>
        <taxon>Sphingobacteriaceae</taxon>
        <taxon>Sphingobacterium</taxon>
    </lineage>
</organism>
<feature type="domain" description="Integrase catalytic" evidence="2">
    <location>
        <begin position="129"/>
        <end position="332"/>
    </location>
</feature>
<dbReference type="Pfam" id="PF02796">
    <property type="entry name" value="HTH_7"/>
    <property type="match status" value="1"/>
</dbReference>
<dbReference type="InterPro" id="IPR001584">
    <property type="entry name" value="Integrase_cat-core"/>
</dbReference>
<dbReference type="GO" id="GO:0000150">
    <property type="term" value="F:DNA strand exchange activity"/>
    <property type="evidence" value="ECO:0007669"/>
    <property type="project" value="InterPro"/>
</dbReference>
<dbReference type="Gene3D" id="3.30.420.10">
    <property type="entry name" value="Ribonuclease H-like superfamily/Ribonuclease H"/>
    <property type="match status" value="1"/>
</dbReference>